<accession>A0A5J4YZR4</accession>
<feature type="transmembrane region" description="Helical" evidence="3">
    <location>
        <begin position="285"/>
        <end position="309"/>
    </location>
</feature>
<name>A0A5J4YZR4_PORPP</name>
<evidence type="ECO:0000313" key="5">
    <source>
        <dbReference type="Proteomes" id="UP000324585"/>
    </source>
</evidence>
<gene>
    <name evidence="4" type="ORF">FVE85_0850</name>
</gene>
<reference evidence="5" key="1">
    <citation type="journal article" date="2019" name="Nat. Commun.">
        <title>Expansion of phycobilisome linker gene families in mesophilic red algae.</title>
        <authorList>
            <person name="Lee J."/>
            <person name="Kim D."/>
            <person name="Bhattacharya D."/>
            <person name="Yoon H.S."/>
        </authorList>
    </citation>
    <scope>NUCLEOTIDE SEQUENCE [LARGE SCALE GENOMIC DNA]</scope>
    <source>
        <strain evidence="5">CCMP 1328</strain>
    </source>
</reference>
<keyword evidence="5" id="KW-1185">Reference proteome</keyword>
<organism evidence="4 5">
    <name type="scientific">Porphyridium purpureum</name>
    <name type="common">Red alga</name>
    <name type="synonym">Porphyridium cruentum</name>
    <dbReference type="NCBI Taxonomy" id="35688"/>
    <lineage>
        <taxon>Eukaryota</taxon>
        <taxon>Rhodophyta</taxon>
        <taxon>Bangiophyceae</taxon>
        <taxon>Porphyridiales</taxon>
        <taxon>Porphyridiaceae</taxon>
        <taxon>Porphyridium</taxon>
    </lineage>
</organism>
<dbReference type="EMBL" id="VRMN01000002">
    <property type="protein sequence ID" value="KAA8497121.1"/>
    <property type="molecule type" value="Genomic_DNA"/>
</dbReference>
<feature type="region of interest" description="Disordered" evidence="2">
    <location>
        <begin position="1"/>
        <end position="22"/>
    </location>
</feature>
<keyword evidence="3" id="KW-1133">Transmembrane helix</keyword>
<comment type="caution">
    <text evidence="4">The sequence shown here is derived from an EMBL/GenBank/DDBJ whole genome shotgun (WGS) entry which is preliminary data.</text>
</comment>
<evidence type="ECO:0000313" key="4">
    <source>
        <dbReference type="EMBL" id="KAA8497121.1"/>
    </source>
</evidence>
<feature type="compositionally biased region" description="Basic and acidic residues" evidence="2">
    <location>
        <begin position="563"/>
        <end position="574"/>
    </location>
</feature>
<evidence type="ECO:0000256" key="2">
    <source>
        <dbReference type="SAM" id="MobiDB-lite"/>
    </source>
</evidence>
<feature type="coiled-coil region" evidence="1">
    <location>
        <begin position="181"/>
        <end position="215"/>
    </location>
</feature>
<dbReference type="Proteomes" id="UP000324585">
    <property type="component" value="Unassembled WGS sequence"/>
</dbReference>
<feature type="compositionally biased region" description="Basic residues" evidence="2">
    <location>
        <begin position="527"/>
        <end position="541"/>
    </location>
</feature>
<sequence length="671" mass="74548">MRAPVLRRSNRSDRRKLTEGVQCSDTSTVERQKYSDGVPRMRCRAWVPSAGECGATLRTCRKPDRVVLLAAGVPSMRPRAAWLVLCFVPALISCAEGFGIDPNDLPTQLIELENSVSAKMAKKLELEAYVNYLTTTLKSKSSGQSAMDRSQTALDAAELKHISAELDQVRNATLFKLGLQVTDLETTQALLQKQLDQLIAKRQQLLVEESSLREELKDHGVDYYVSNTMKDYSPTMQGSMKKSAEALIPFFELISVVASTNAVMVRNVAHEIDRAIHLHVTHSPFLFGVLSYALMLVPSLTIASILFHLYHNIVSLTVSHYIAFTSAYFLALSALGFVCCVMMGRDPLFLLDVYQHRWFAPLMLCLAGFFLVHCSMLAIQCVLRRTVLDLAQLCSACAIGLHFFVFTWRPFVLDLVPAMLSSAYLWYCSVFWMTTQERLARVGVSTDEIFARFKLLLFGGELRIVTNWNLNLSVRLASARHIVIRTFTVLLITVYRVTRWVLNFALFGCLGGSGSKRASGDDEKDRRGSRKSRANKKLKARSKTSFLAAWFETATAGNKAKGNRGERPSSGEKAGRRRNTSGGRDARISYDERDYNSSSGEYSDGVEDDVDQLEPVVVAIEGAAKSEPSTPISRTGKRSKPAKPLDLFSTFIAAAEPGPATASRRKSARND</sequence>
<feature type="region of interest" description="Disordered" evidence="2">
    <location>
        <begin position="558"/>
        <end position="643"/>
    </location>
</feature>
<proteinExistence type="predicted"/>
<feature type="region of interest" description="Disordered" evidence="2">
    <location>
        <begin position="514"/>
        <end position="541"/>
    </location>
</feature>
<evidence type="ECO:0000256" key="1">
    <source>
        <dbReference type="SAM" id="Coils"/>
    </source>
</evidence>
<dbReference type="OrthoDB" id="10466635at2759"/>
<feature type="transmembrane region" description="Helical" evidence="3">
    <location>
        <begin position="359"/>
        <end position="383"/>
    </location>
</feature>
<feature type="transmembrane region" description="Helical" evidence="3">
    <location>
        <begin position="415"/>
        <end position="433"/>
    </location>
</feature>
<protein>
    <submittedName>
        <fullName evidence="4">Uncharacterized protein</fullName>
    </submittedName>
</protein>
<dbReference type="AlphaFoldDB" id="A0A5J4YZR4"/>
<feature type="compositionally biased region" description="Basic and acidic residues" evidence="2">
    <location>
        <begin position="584"/>
        <end position="595"/>
    </location>
</feature>
<keyword evidence="3" id="KW-0812">Transmembrane</keyword>
<keyword evidence="3" id="KW-0472">Membrane</keyword>
<evidence type="ECO:0000256" key="3">
    <source>
        <dbReference type="SAM" id="Phobius"/>
    </source>
</evidence>
<keyword evidence="1" id="KW-0175">Coiled coil</keyword>
<feature type="transmembrane region" description="Helical" evidence="3">
    <location>
        <begin position="246"/>
        <end position="265"/>
    </location>
</feature>
<feature type="transmembrane region" description="Helical" evidence="3">
    <location>
        <begin position="321"/>
        <end position="344"/>
    </location>
</feature>